<evidence type="ECO:0000256" key="2">
    <source>
        <dbReference type="SAM" id="SignalP"/>
    </source>
</evidence>
<feature type="non-terminal residue" evidence="3">
    <location>
        <position position="330"/>
    </location>
</feature>
<keyword evidence="4" id="KW-1185">Reference proteome</keyword>
<evidence type="ECO:0000313" key="3">
    <source>
        <dbReference type="EMBL" id="CAK0908416.1"/>
    </source>
</evidence>
<evidence type="ECO:0000256" key="1">
    <source>
        <dbReference type="SAM" id="MobiDB-lite"/>
    </source>
</evidence>
<gene>
    <name evidence="3" type="ORF">PCOR1329_LOCUS83098</name>
</gene>
<accession>A0ABN9Y731</accession>
<dbReference type="Proteomes" id="UP001189429">
    <property type="component" value="Unassembled WGS sequence"/>
</dbReference>
<comment type="caution">
    <text evidence="3">The sequence shown here is derived from an EMBL/GenBank/DDBJ whole genome shotgun (WGS) entry which is preliminary data.</text>
</comment>
<name>A0ABN9Y731_9DINO</name>
<organism evidence="3 4">
    <name type="scientific">Prorocentrum cordatum</name>
    <dbReference type="NCBI Taxonomy" id="2364126"/>
    <lineage>
        <taxon>Eukaryota</taxon>
        <taxon>Sar</taxon>
        <taxon>Alveolata</taxon>
        <taxon>Dinophyceae</taxon>
        <taxon>Prorocentrales</taxon>
        <taxon>Prorocentraceae</taxon>
        <taxon>Prorocentrum</taxon>
    </lineage>
</organism>
<keyword evidence="2" id="KW-0732">Signal</keyword>
<proteinExistence type="predicted"/>
<evidence type="ECO:0000313" key="4">
    <source>
        <dbReference type="Proteomes" id="UP001189429"/>
    </source>
</evidence>
<feature type="compositionally biased region" description="Polar residues" evidence="1">
    <location>
        <begin position="218"/>
        <end position="233"/>
    </location>
</feature>
<sequence length="330" mass="36649">MILLFLCFHIMSSWADAARLGVDIHQAADESDIGLVNVHRGAQVDALVADPTPDADRRRLRDEQYQLDDCSLDPTDMAKRMKMHIPDDTSSQLGRDDSTLLPFIRMARNMAKRIVSDCRFNPCTADSDHHCDRLANFLFSRCQRVASAISTAELVGVRAGQLTGYKERPANALILSSRASRSQLEDALVAQMPSDSLLLYVDYYRADETPLPVRTRATDSLSEQSVAPSSQGSGLPGQQLVHHDFGSLDFSADATVPRKILQSESKFGMLVQCGHPRNQFAICIGNTLNWLQYMDRTTAECLKAACKMTRAVGQPSRQFKMKVRLVVEDA</sequence>
<dbReference type="EMBL" id="CAUYUJ010022010">
    <property type="protein sequence ID" value="CAK0908416.1"/>
    <property type="molecule type" value="Genomic_DNA"/>
</dbReference>
<reference evidence="3" key="1">
    <citation type="submission" date="2023-10" db="EMBL/GenBank/DDBJ databases">
        <authorList>
            <person name="Chen Y."/>
            <person name="Shah S."/>
            <person name="Dougan E. K."/>
            <person name="Thang M."/>
            <person name="Chan C."/>
        </authorList>
    </citation>
    <scope>NUCLEOTIDE SEQUENCE [LARGE SCALE GENOMIC DNA]</scope>
</reference>
<feature type="signal peptide" evidence="2">
    <location>
        <begin position="1"/>
        <end position="17"/>
    </location>
</feature>
<feature type="region of interest" description="Disordered" evidence="1">
    <location>
        <begin position="215"/>
        <end position="236"/>
    </location>
</feature>
<feature type="chain" id="PRO_5046342135" evidence="2">
    <location>
        <begin position="18"/>
        <end position="330"/>
    </location>
</feature>
<protein>
    <submittedName>
        <fullName evidence="3">Uncharacterized protein</fullName>
    </submittedName>
</protein>